<organism evidence="1 2">
    <name type="scientific">Propionivibrio dicarboxylicus</name>
    <dbReference type="NCBI Taxonomy" id="83767"/>
    <lineage>
        <taxon>Bacteria</taxon>
        <taxon>Pseudomonadati</taxon>
        <taxon>Pseudomonadota</taxon>
        <taxon>Betaproteobacteria</taxon>
        <taxon>Rhodocyclales</taxon>
        <taxon>Rhodocyclaceae</taxon>
        <taxon>Propionivibrio</taxon>
    </lineage>
</organism>
<evidence type="ECO:0000313" key="1">
    <source>
        <dbReference type="EMBL" id="SDI03535.1"/>
    </source>
</evidence>
<accession>A0A1G8HA93</accession>
<gene>
    <name evidence="1" type="ORF">SAMN05660652_02738</name>
</gene>
<protein>
    <submittedName>
        <fullName evidence="1">Uncharacterized protein</fullName>
    </submittedName>
</protein>
<dbReference type="STRING" id="83767.SAMN05660652_02738"/>
<evidence type="ECO:0000313" key="2">
    <source>
        <dbReference type="Proteomes" id="UP000198607"/>
    </source>
</evidence>
<sequence>MPNRLKLYCVGHTLPLFEPSAPFEMLCPKSLGIANELVIDDDRFGSDVDGAALAEYSQLFGLYDMLCAGDVVADDLFLFQYRKFISPVIGGGLESVSPWVRVLTPEMAPPLFPGLEQLAALKSRLSVGSVFDFGESLSANYARVHVVDDFVMFVAACAESSQMSSADVKSFATIRGIIPSPALCYIEVDLFIRIMRILKDVWEHYSAHYQLARSGYQRRVSGYLLERLHSYLLCKWLLDNTEPDIKVWQRYVITDSLAVSAPGTVKGNEELK</sequence>
<proteinExistence type="predicted"/>
<reference evidence="1 2" key="1">
    <citation type="submission" date="2016-10" db="EMBL/GenBank/DDBJ databases">
        <authorList>
            <person name="de Groot N.N."/>
        </authorList>
    </citation>
    <scope>NUCLEOTIDE SEQUENCE [LARGE SCALE GENOMIC DNA]</scope>
    <source>
        <strain evidence="1 2">DSM 5885</strain>
    </source>
</reference>
<dbReference type="EMBL" id="FNCY01000012">
    <property type="protein sequence ID" value="SDI03535.1"/>
    <property type="molecule type" value="Genomic_DNA"/>
</dbReference>
<dbReference type="AlphaFoldDB" id="A0A1G8HA93"/>
<keyword evidence="2" id="KW-1185">Reference proteome</keyword>
<dbReference type="Proteomes" id="UP000198607">
    <property type="component" value="Unassembled WGS sequence"/>
</dbReference>
<name>A0A1G8HA93_9RHOO</name>